<organism evidence="2 3">
    <name type="scientific">Coniosporium apollinis</name>
    <dbReference type="NCBI Taxonomy" id="61459"/>
    <lineage>
        <taxon>Eukaryota</taxon>
        <taxon>Fungi</taxon>
        <taxon>Dikarya</taxon>
        <taxon>Ascomycota</taxon>
        <taxon>Pezizomycotina</taxon>
        <taxon>Dothideomycetes</taxon>
        <taxon>Dothideomycetes incertae sedis</taxon>
        <taxon>Coniosporium</taxon>
    </lineage>
</organism>
<reference evidence="2" key="1">
    <citation type="submission" date="2022-10" db="EMBL/GenBank/DDBJ databases">
        <title>Culturing micro-colonial fungi from biological soil crusts in the Mojave desert and describing Neophaeococcomyces mojavensis, and introducing the new genera and species Taxawa tesnikishii.</title>
        <authorList>
            <person name="Kurbessoian T."/>
            <person name="Stajich J.E."/>
        </authorList>
    </citation>
    <scope>NUCLEOTIDE SEQUENCE</scope>
    <source>
        <strain evidence="2">TK_1</strain>
    </source>
</reference>
<feature type="transmembrane region" description="Helical" evidence="1">
    <location>
        <begin position="127"/>
        <end position="145"/>
    </location>
</feature>
<comment type="caution">
    <text evidence="2">The sequence shown here is derived from an EMBL/GenBank/DDBJ whole genome shotgun (WGS) entry which is preliminary data.</text>
</comment>
<feature type="transmembrane region" description="Helical" evidence="1">
    <location>
        <begin position="479"/>
        <end position="502"/>
    </location>
</feature>
<sequence length="552" mass="60682">MSSSSSQIGLEAGTQRPQSRQRLVKLFPFWGYGSVLTACLGLAGCIIILLMANNSPESHWKYQPSVFLSICVTTITISLHIAHAEGLNIAWWKRAMDRQASPDRLHESWERADSLYMAFASVHRFDPIALATIFVAFAPIAGPLLQRAVKPAISGPFGWTQVNASIAEELPAGWSGYYTGRSMGTAFITPDFSRVVESYTFIDDLRVFGQGCDGLCYSSVRAAGFRVNCSESTVPFDLVPKFNDAGDTILTYPDELIFASYANFSFADPGMIHVAVLYKETTECSGDLKMQTCSLTLGSIEYPVMFAAPLPEERPSTQLRIALNTNATGLGLPQSEGDFSMMDEAFQAHTRKTFRPTTPLEEIDGATSSTLGGVALALNYLYGSEAHSRWIGARGYDVTTQGSLAAGWSTLDDPELLNTSDGCRLSFGNPMELILRAAYEFMFRSAVAVADHADPGAIIPQQVRATRERVPIYRSDIRYLGVAIIFSCLGIVFVTPLFNGFWRLSYFPSMSPVETAKYLNQHQRSESDLNVDGGAYEMKTPVVREKEIKFQG</sequence>
<keyword evidence="1" id="KW-0812">Transmembrane</keyword>
<feature type="transmembrane region" description="Helical" evidence="1">
    <location>
        <begin position="64"/>
        <end position="82"/>
    </location>
</feature>
<accession>A0ABQ9NIZ7</accession>
<dbReference type="EMBL" id="JAPDRL010000077">
    <property type="protein sequence ID" value="KAJ9659277.1"/>
    <property type="molecule type" value="Genomic_DNA"/>
</dbReference>
<name>A0ABQ9NIZ7_9PEZI</name>
<dbReference type="PANTHER" id="PTHR37576:SF2">
    <property type="entry name" value="DEFECT AT LOW TEMPERATURE PROTEIN 1"/>
    <property type="match status" value="1"/>
</dbReference>
<evidence type="ECO:0000313" key="2">
    <source>
        <dbReference type="EMBL" id="KAJ9659277.1"/>
    </source>
</evidence>
<protein>
    <submittedName>
        <fullName evidence="2">Uncharacterized protein</fullName>
    </submittedName>
</protein>
<keyword evidence="1" id="KW-1133">Transmembrane helix</keyword>
<evidence type="ECO:0000313" key="3">
    <source>
        <dbReference type="Proteomes" id="UP001172684"/>
    </source>
</evidence>
<gene>
    <name evidence="2" type="ORF">H2201_007427</name>
</gene>
<feature type="transmembrane region" description="Helical" evidence="1">
    <location>
        <begin position="29"/>
        <end position="52"/>
    </location>
</feature>
<proteinExistence type="predicted"/>
<keyword evidence="1" id="KW-0472">Membrane</keyword>
<dbReference type="InterPro" id="IPR021514">
    <property type="entry name" value="DUF3176"/>
</dbReference>
<dbReference type="PANTHER" id="PTHR37576">
    <property type="entry name" value="DEFECT AT LOW TEMPERATURE PROTEIN 1"/>
    <property type="match status" value="1"/>
</dbReference>
<dbReference type="Proteomes" id="UP001172684">
    <property type="component" value="Unassembled WGS sequence"/>
</dbReference>
<dbReference type="Pfam" id="PF11374">
    <property type="entry name" value="DUF3176"/>
    <property type="match status" value="1"/>
</dbReference>
<evidence type="ECO:0000256" key="1">
    <source>
        <dbReference type="SAM" id="Phobius"/>
    </source>
</evidence>
<keyword evidence="3" id="KW-1185">Reference proteome</keyword>